<dbReference type="SUPFAM" id="SSF46955">
    <property type="entry name" value="Putative DNA-binding domain"/>
    <property type="match status" value="1"/>
</dbReference>
<dbReference type="RefSeq" id="WP_151896504.1">
    <property type="nucleotide sequence ID" value="NZ_CP103079.1"/>
</dbReference>
<dbReference type="PANTHER" id="PTHR34585">
    <property type="match status" value="1"/>
</dbReference>
<dbReference type="Proteomes" id="UP000461276">
    <property type="component" value="Unassembled WGS sequence"/>
</dbReference>
<evidence type="ECO:0000313" key="2">
    <source>
        <dbReference type="EMBL" id="MRY92757.1"/>
    </source>
</evidence>
<dbReference type="InterPro" id="IPR041657">
    <property type="entry name" value="HTH_17"/>
</dbReference>
<proteinExistence type="predicted"/>
<sequence length="97" mass="11300">MEIVTIEATVFESMLEYLENAARITDELCEKLREKRMGEWLDTQEVCLLLDASPRTLQTLRENGTLAYSRISHKVYYRPEDIQKILPAIQKRKGGQI</sequence>
<dbReference type="AlphaFoldDB" id="A0A7K0GSS5"/>
<dbReference type="EMBL" id="WKMY01000002">
    <property type="protein sequence ID" value="MRY92757.1"/>
    <property type="molecule type" value="Genomic_DNA"/>
</dbReference>
<evidence type="ECO:0000313" key="3">
    <source>
        <dbReference type="Proteomes" id="UP000461276"/>
    </source>
</evidence>
<dbReference type="Pfam" id="PF12728">
    <property type="entry name" value="HTH_17"/>
    <property type="match status" value="1"/>
</dbReference>
<feature type="domain" description="Helix-turn-helix" evidence="1">
    <location>
        <begin position="40"/>
        <end position="84"/>
    </location>
</feature>
<dbReference type="PANTHER" id="PTHR34585:SF22">
    <property type="entry name" value="HELIX-TURN-HELIX DOMAIN-CONTAINING PROTEIN"/>
    <property type="match status" value="1"/>
</dbReference>
<name>A0A7K0GSS5_PARDI</name>
<reference evidence="2 3" key="1">
    <citation type="journal article" date="2019" name="Nat. Med.">
        <title>A library of human gut bacterial isolates paired with longitudinal multiomics data enables mechanistic microbiome research.</title>
        <authorList>
            <person name="Poyet M."/>
            <person name="Groussin M."/>
            <person name="Gibbons S.M."/>
            <person name="Avila-Pacheco J."/>
            <person name="Jiang X."/>
            <person name="Kearney S.M."/>
            <person name="Perrotta A.R."/>
            <person name="Berdy B."/>
            <person name="Zhao S."/>
            <person name="Lieberman T.D."/>
            <person name="Swanson P.K."/>
            <person name="Smith M."/>
            <person name="Roesemann S."/>
            <person name="Alexander J.E."/>
            <person name="Rich S.A."/>
            <person name="Livny J."/>
            <person name="Vlamakis H."/>
            <person name="Clish C."/>
            <person name="Bullock K."/>
            <person name="Deik A."/>
            <person name="Scott J."/>
            <person name="Pierce K.A."/>
            <person name="Xavier R.J."/>
            <person name="Alm E.J."/>
        </authorList>
    </citation>
    <scope>NUCLEOTIDE SEQUENCE [LARGE SCALE GENOMIC DNA]</scope>
    <source>
        <strain evidence="2 3">BIOML-A9</strain>
    </source>
</reference>
<protein>
    <submittedName>
        <fullName evidence="2">Helix-turn-helix domain-containing protein</fullName>
    </submittedName>
</protein>
<gene>
    <name evidence="2" type="ORF">GKD67_05880</name>
</gene>
<accession>A0A7K0GSS5</accession>
<comment type="caution">
    <text evidence="2">The sequence shown here is derived from an EMBL/GenBank/DDBJ whole genome shotgun (WGS) entry which is preliminary data.</text>
</comment>
<organism evidence="2 3">
    <name type="scientific">Parabacteroides distasonis</name>
    <dbReference type="NCBI Taxonomy" id="823"/>
    <lineage>
        <taxon>Bacteria</taxon>
        <taxon>Pseudomonadati</taxon>
        <taxon>Bacteroidota</taxon>
        <taxon>Bacteroidia</taxon>
        <taxon>Bacteroidales</taxon>
        <taxon>Tannerellaceae</taxon>
        <taxon>Parabacteroides</taxon>
    </lineage>
</organism>
<evidence type="ECO:0000259" key="1">
    <source>
        <dbReference type="Pfam" id="PF12728"/>
    </source>
</evidence>
<dbReference type="InterPro" id="IPR009061">
    <property type="entry name" value="DNA-bd_dom_put_sf"/>
</dbReference>